<dbReference type="GO" id="GO:0006355">
    <property type="term" value="P:regulation of DNA-templated transcription"/>
    <property type="evidence" value="ECO:0007669"/>
    <property type="project" value="UniProtKB-ARBA"/>
</dbReference>
<dbReference type="SUPFAM" id="SSF51182">
    <property type="entry name" value="RmlC-like cupins"/>
    <property type="match status" value="1"/>
</dbReference>
<dbReference type="GO" id="GO:0003677">
    <property type="term" value="F:DNA binding"/>
    <property type="evidence" value="ECO:0007669"/>
    <property type="project" value="UniProtKB-KW"/>
</dbReference>
<dbReference type="InterPro" id="IPR014710">
    <property type="entry name" value="RmlC-like_jellyroll"/>
</dbReference>
<keyword evidence="1" id="KW-0805">Transcription regulation</keyword>
<dbReference type="Pfam" id="PF12833">
    <property type="entry name" value="HTH_18"/>
    <property type="match status" value="1"/>
</dbReference>
<keyword evidence="2" id="KW-0238">DNA-binding</keyword>
<reference evidence="5 6" key="1">
    <citation type="submission" date="2023-01" db="EMBL/GenBank/DDBJ databases">
        <title>Sequencing of the bacterial strains from artisanal fermented milk Matsoni.</title>
        <authorList>
            <person name="Rozman V."/>
            <person name="Accetto T."/>
            <person name="Bogovic Matijasic B."/>
        </authorList>
    </citation>
    <scope>NUCLEOTIDE SEQUENCE [LARGE SCALE GENOMIC DNA]</scope>
    <source>
        <strain evidence="6">lbl143</strain>
    </source>
</reference>
<dbReference type="SUPFAM" id="SSF46689">
    <property type="entry name" value="Homeodomain-like"/>
    <property type="match status" value="1"/>
</dbReference>
<accession>A0ABD4W1B9</accession>
<dbReference type="Gene3D" id="2.60.120.10">
    <property type="entry name" value="Jelly Rolls"/>
    <property type="match status" value="1"/>
</dbReference>
<dbReference type="InterPro" id="IPR003313">
    <property type="entry name" value="AraC-bd"/>
</dbReference>
<dbReference type="InterPro" id="IPR018060">
    <property type="entry name" value="HTH_AraC"/>
</dbReference>
<keyword evidence="3" id="KW-0804">Transcription</keyword>
<dbReference type="SMART" id="SM00342">
    <property type="entry name" value="HTH_ARAC"/>
    <property type="match status" value="1"/>
</dbReference>
<dbReference type="InterPro" id="IPR050204">
    <property type="entry name" value="AraC_XylS_family_regulators"/>
</dbReference>
<evidence type="ECO:0000256" key="1">
    <source>
        <dbReference type="ARBA" id="ARBA00023015"/>
    </source>
</evidence>
<protein>
    <submittedName>
        <fullName evidence="5">AraC family transcriptional regulator</fullName>
    </submittedName>
</protein>
<evidence type="ECO:0000313" key="5">
    <source>
        <dbReference type="EMBL" id="MDA3782408.1"/>
    </source>
</evidence>
<evidence type="ECO:0000259" key="4">
    <source>
        <dbReference type="PROSITE" id="PS01124"/>
    </source>
</evidence>
<dbReference type="Proteomes" id="UP001213083">
    <property type="component" value="Unassembled WGS sequence"/>
</dbReference>
<name>A0ABD4W1B9_9LACO</name>
<evidence type="ECO:0000256" key="3">
    <source>
        <dbReference type="ARBA" id="ARBA00023163"/>
    </source>
</evidence>
<dbReference type="Gene3D" id="1.10.10.60">
    <property type="entry name" value="Homeodomain-like"/>
    <property type="match status" value="1"/>
</dbReference>
<organism evidence="5 6">
    <name type="scientific">Lactobacillus delbrueckii</name>
    <dbReference type="NCBI Taxonomy" id="1584"/>
    <lineage>
        <taxon>Bacteria</taxon>
        <taxon>Bacillati</taxon>
        <taxon>Bacillota</taxon>
        <taxon>Bacilli</taxon>
        <taxon>Lactobacillales</taxon>
        <taxon>Lactobacillaceae</taxon>
        <taxon>Lactobacillus</taxon>
    </lineage>
</organism>
<comment type="caution">
    <text evidence="5">The sequence shown here is derived from an EMBL/GenBank/DDBJ whole genome shotgun (WGS) entry which is preliminary data.</text>
</comment>
<dbReference type="AlphaFoldDB" id="A0ABD4W1B9"/>
<dbReference type="Pfam" id="PF02311">
    <property type="entry name" value="AraC_binding"/>
    <property type="match status" value="1"/>
</dbReference>
<sequence length="291" mass="33196">MAELKHELVKPTGNLPIWLMTFPLPDAETPSEILPHWHQGIEISYTVAGSIDQFQIDNQVYQTAPGRIIVVNSQSVHSIEAGQEGQALSMIYPYNFVSSLFPKINELEFAVNDPGTFSKKQQVAYQLLQKKLQAIYDRWAGSSDDLREVKVCTLSMEVLEILLEYFTVPRQQELGQKLFITQRMREILDYIYDHYHEPVGLTEIAAHAHISKEYLARFFKKNMGITVAAYLRNLRARAARKLLLADPGTLDSIAEQCGFSGLRSMNRALEECYQESASEIRQITPKRTDNK</sequence>
<proteinExistence type="predicted"/>
<feature type="domain" description="HTH araC/xylS-type" evidence="4">
    <location>
        <begin position="185"/>
        <end position="283"/>
    </location>
</feature>
<dbReference type="PROSITE" id="PS01124">
    <property type="entry name" value="HTH_ARAC_FAMILY_2"/>
    <property type="match status" value="1"/>
</dbReference>
<dbReference type="InterPro" id="IPR009057">
    <property type="entry name" value="Homeodomain-like_sf"/>
</dbReference>
<dbReference type="PANTHER" id="PTHR46796">
    <property type="entry name" value="HTH-TYPE TRANSCRIPTIONAL ACTIVATOR RHAS-RELATED"/>
    <property type="match status" value="1"/>
</dbReference>
<evidence type="ECO:0000313" key="6">
    <source>
        <dbReference type="Proteomes" id="UP001213083"/>
    </source>
</evidence>
<dbReference type="RefSeq" id="WP_271018102.1">
    <property type="nucleotide sequence ID" value="NZ_JAQIEQ010000011.1"/>
</dbReference>
<gene>
    <name evidence="5" type="ORF">PF593_04490</name>
</gene>
<dbReference type="InterPro" id="IPR011051">
    <property type="entry name" value="RmlC_Cupin_sf"/>
</dbReference>
<dbReference type="EMBL" id="JAQIEV010000011">
    <property type="protein sequence ID" value="MDA3782408.1"/>
    <property type="molecule type" value="Genomic_DNA"/>
</dbReference>
<evidence type="ECO:0000256" key="2">
    <source>
        <dbReference type="ARBA" id="ARBA00023125"/>
    </source>
</evidence>